<dbReference type="Pfam" id="PF08447">
    <property type="entry name" value="PAS_3"/>
    <property type="match status" value="1"/>
</dbReference>
<dbReference type="GO" id="GO:0005524">
    <property type="term" value="F:ATP binding"/>
    <property type="evidence" value="ECO:0007669"/>
    <property type="project" value="UniProtKB-KW"/>
</dbReference>
<dbReference type="InterPro" id="IPR036097">
    <property type="entry name" value="HisK_dim/P_sf"/>
</dbReference>
<dbReference type="InterPro" id="IPR003018">
    <property type="entry name" value="GAF"/>
</dbReference>
<dbReference type="AlphaFoldDB" id="A0AB38UHJ3"/>
<dbReference type="NCBIfam" id="TIGR00229">
    <property type="entry name" value="sensory_box"/>
    <property type="match status" value="1"/>
</dbReference>
<dbReference type="Gene3D" id="3.90.79.10">
    <property type="entry name" value="Nucleoside Triphosphate Pyrophosphohydrolase"/>
    <property type="match status" value="1"/>
</dbReference>
<dbReference type="Pfam" id="PF00293">
    <property type="entry name" value="NUDIX"/>
    <property type="match status" value="1"/>
</dbReference>
<dbReference type="InterPro" id="IPR003594">
    <property type="entry name" value="HATPase_dom"/>
</dbReference>
<dbReference type="SMART" id="SM00387">
    <property type="entry name" value="HATPase_c"/>
    <property type="match status" value="1"/>
</dbReference>
<dbReference type="InterPro" id="IPR000086">
    <property type="entry name" value="NUDIX_hydrolase_dom"/>
</dbReference>
<dbReference type="InterPro" id="IPR013655">
    <property type="entry name" value="PAS_fold_3"/>
</dbReference>
<dbReference type="CDD" id="cd00082">
    <property type="entry name" value="HisKA"/>
    <property type="match status" value="1"/>
</dbReference>
<dbReference type="Pfam" id="PF00512">
    <property type="entry name" value="HisKA"/>
    <property type="match status" value="1"/>
</dbReference>
<dbReference type="RefSeq" id="WP_264455395.1">
    <property type="nucleotide sequence ID" value="NZ_CP083685.1"/>
</dbReference>
<evidence type="ECO:0000256" key="2">
    <source>
        <dbReference type="ARBA" id="ARBA00012438"/>
    </source>
</evidence>
<dbReference type="FunFam" id="1.10.287.130:FF:000002">
    <property type="entry name" value="Two-component osmosensing histidine kinase"/>
    <property type="match status" value="1"/>
</dbReference>
<dbReference type="Pfam" id="PF01590">
    <property type="entry name" value="GAF"/>
    <property type="match status" value="1"/>
</dbReference>
<keyword evidence="8" id="KW-0902">Two-component regulatory system</keyword>
<evidence type="ECO:0000256" key="7">
    <source>
        <dbReference type="ARBA" id="ARBA00022840"/>
    </source>
</evidence>
<keyword evidence="5" id="KW-0547">Nucleotide-binding</keyword>
<dbReference type="InterPro" id="IPR005467">
    <property type="entry name" value="His_kinase_dom"/>
</dbReference>
<dbReference type="InterPro" id="IPR000014">
    <property type="entry name" value="PAS"/>
</dbReference>
<dbReference type="InterPro" id="IPR003661">
    <property type="entry name" value="HisK_dim/P_dom"/>
</dbReference>
<evidence type="ECO:0000259" key="9">
    <source>
        <dbReference type="PROSITE" id="PS50109"/>
    </source>
</evidence>
<dbReference type="InterPro" id="IPR035965">
    <property type="entry name" value="PAS-like_dom_sf"/>
</dbReference>
<dbReference type="InterPro" id="IPR000700">
    <property type="entry name" value="PAS-assoc_C"/>
</dbReference>
<sequence>MMEEKEKAWKTVSSKYLFRRPWLTVRCEDMLLPNGNHIPEYYILEYPDWVNTIAITKDGKFVFVRQYRPGLGRTSYELCAGVCDKEDASPLVSAQRELWEETGYGKGNWQEYMVISANPSTHTNLTHCFLATDVEPIDHQHLEDTEDLSVHLLTFEEVKQLLENNEIMQSLNAAPLWKYVAEHAADFEQESVEKVEHEKTETISHRINDLLYYQNSISRSLSRFLKDEEVETGIYEILKDILAFYRAGRAYIFETDEENHFYNCTYEVVAEGVKAEINKLQEIPVDFMPWWTSQILGKKPILFETLKPMPGMGQGEYEVLSRQGIKALMATPLVVNDHVYGFMGVDLVDGSASWSDEDYRWLSSLANVISICLELRRAKEKVIFEQAALARSERLFKNIFANIPAGVEIYDKEGNLVDLNERDMDILGISDKSEVIGLNFFENPNVDAQILESIRKSSITDFRARYSFECARHTGYYRPLKAGVIELYTKVRKLYDNHGSLTGYILINMDNTERIDALKRISDFENLFLLISDYAKVGYAKLNLLNRQGYAIKQWFKNMGEDENTPLSDVVGVYSKMHPDDRSRMLAFFEEAKKGKAKAFKGEMRILRPGTKNEWNWVRTNVVLNLYEPEKGQVELIGVNYDITALKETEAKLIEAKEKAEESDRLKSAFLANMSHEIRTPLNAIVGFSSLMVDTEDMEERRQYMDIVEENNDLLLQLISDILDLSKIEAGTFDFTEREVDVNLLCEDIVLAMRMKARPNVEILFDRHLPECCIMSDRNRLHQVISNFVNNALKFTEEGNIRVGYDQLDEAHLRFYVADTGIGIEPEMQNEIFERFVKLNSFVHGTGLGLSICRSIVEQLGGEIGVDSEPEKGSCFWFTLPIK</sequence>
<keyword evidence="6" id="KW-0418">Kinase</keyword>
<keyword evidence="4" id="KW-0808">Transferase</keyword>
<protein>
    <recommendedName>
        <fullName evidence="2">histidine kinase</fullName>
        <ecNumber evidence="2">2.7.13.3</ecNumber>
    </recommendedName>
</protein>
<dbReference type="EMBL" id="CP083685">
    <property type="protein sequence ID" value="UYU92231.1"/>
    <property type="molecule type" value="Genomic_DNA"/>
</dbReference>
<dbReference type="FunFam" id="3.30.565.10:FF:000006">
    <property type="entry name" value="Sensor histidine kinase WalK"/>
    <property type="match status" value="1"/>
</dbReference>
<dbReference type="CDD" id="cd16922">
    <property type="entry name" value="HATPase_EvgS-ArcB-TorS-like"/>
    <property type="match status" value="1"/>
</dbReference>
<dbReference type="SUPFAM" id="SSF55781">
    <property type="entry name" value="GAF domain-like"/>
    <property type="match status" value="1"/>
</dbReference>
<dbReference type="SMART" id="SM00388">
    <property type="entry name" value="HisKA"/>
    <property type="match status" value="1"/>
</dbReference>
<feature type="domain" description="Histidine kinase" evidence="9">
    <location>
        <begin position="673"/>
        <end position="883"/>
    </location>
</feature>
<dbReference type="PROSITE" id="PS50109">
    <property type="entry name" value="HIS_KIN"/>
    <property type="match status" value="1"/>
</dbReference>
<dbReference type="InterPro" id="IPR050736">
    <property type="entry name" value="Sensor_HK_Regulatory"/>
</dbReference>
<comment type="catalytic activity">
    <reaction evidence="1">
        <text>ATP + protein L-histidine = ADP + protein N-phospho-L-histidine.</text>
        <dbReference type="EC" id="2.7.13.3"/>
    </reaction>
</comment>
<dbReference type="Gene3D" id="3.30.565.10">
    <property type="entry name" value="Histidine kinase-like ATPase, C-terminal domain"/>
    <property type="match status" value="1"/>
</dbReference>
<feature type="domain" description="Nudix hydrolase" evidence="11">
    <location>
        <begin position="45"/>
        <end position="175"/>
    </location>
</feature>
<feature type="domain" description="PAC" evidence="10">
    <location>
        <begin position="600"/>
        <end position="655"/>
    </location>
</feature>
<evidence type="ECO:0000259" key="11">
    <source>
        <dbReference type="PROSITE" id="PS51462"/>
    </source>
</evidence>
<dbReference type="InterPro" id="IPR036890">
    <property type="entry name" value="HATPase_C_sf"/>
</dbReference>
<dbReference type="InterPro" id="IPR004358">
    <property type="entry name" value="Sig_transdc_His_kin-like_C"/>
</dbReference>
<dbReference type="CDD" id="cd03424">
    <property type="entry name" value="NUDIX_ADPRase_Nudt5_UGPPase_Nudt14"/>
    <property type="match status" value="1"/>
</dbReference>
<dbReference type="EC" id="2.7.13.3" evidence="2"/>
<dbReference type="PROSITE" id="PS51462">
    <property type="entry name" value="NUDIX"/>
    <property type="match status" value="1"/>
</dbReference>
<keyword evidence="7" id="KW-0067">ATP-binding</keyword>
<evidence type="ECO:0000313" key="12">
    <source>
        <dbReference type="EMBL" id="UYU92231.1"/>
    </source>
</evidence>
<dbReference type="Gene3D" id="3.30.450.20">
    <property type="entry name" value="PAS domain"/>
    <property type="match status" value="2"/>
</dbReference>
<dbReference type="SUPFAM" id="SSF55874">
    <property type="entry name" value="ATPase domain of HSP90 chaperone/DNA topoisomerase II/histidine kinase"/>
    <property type="match status" value="1"/>
</dbReference>
<evidence type="ECO:0000256" key="6">
    <source>
        <dbReference type="ARBA" id="ARBA00022777"/>
    </source>
</evidence>
<proteinExistence type="predicted"/>
<dbReference type="Gene3D" id="1.10.287.130">
    <property type="match status" value="1"/>
</dbReference>
<dbReference type="InterPro" id="IPR015797">
    <property type="entry name" value="NUDIX_hydrolase-like_dom_sf"/>
</dbReference>
<reference evidence="12" key="1">
    <citation type="submission" date="2021-06" db="EMBL/GenBank/DDBJ databases">
        <title>Interrogation of the integrated mobile genetic elements in gut-associated Bacteroides with a consensus prediction approach.</title>
        <authorList>
            <person name="Campbell D.E."/>
            <person name="Leigh J.R."/>
            <person name="Kim T."/>
            <person name="England W."/>
            <person name="Whitaker R.J."/>
            <person name="Degnan P.H."/>
        </authorList>
    </citation>
    <scope>NUCLEOTIDE SEQUENCE</scope>
    <source>
        <strain evidence="12">VPI-3443</strain>
    </source>
</reference>
<evidence type="ECO:0000256" key="8">
    <source>
        <dbReference type="ARBA" id="ARBA00023012"/>
    </source>
</evidence>
<dbReference type="SUPFAM" id="SSF55811">
    <property type="entry name" value="Nudix"/>
    <property type="match status" value="1"/>
</dbReference>
<evidence type="ECO:0000256" key="1">
    <source>
        <dbReference type="ARBA" id="ARBA00000085"/>
    </source>
</evidence>
<keyword evidence="3" id="KW-0597">Phosphoprotein</keyword>
<gene>
    <name evidence="12" type="ORF">KQP74_06280</name>
</gene>
<evidence type="ECO:0000313" key="13">
    <source>
        <dbReference type="Proteomes" id="UP001162960"/>
    </source>
</evidence>
<dbReference type="SUPFAM" id="SSF55785">
    <property type="entry name" value="PYP-like sensor domain (PAS domain)"/>
    <property type="match status" value="2"/>
</dbReference>
<evidence type="ECO:0000259" key="10">
    <source>
        <dbReference type="PROSITE" id="PS50113"/>
    </source>
</evidence>
<accession>A0AB38UHJ3</accession>
<dbReference type="Proteomes" id="UP001162960">
    <property type="component" value="Chromosome"/>
</dbReference>
<dbReference type="InterPro" id="IPR029016">
    <property type="entry name" value="GAF-like_dom_sf"/>
</dbReference>
<evidence type="ECO:0000256" key="4">
    <source>
        <dbReference type="ARBA" id="ARBA00022679"/>
    </source>
</evidence>
<dbReference type="PROSITE" id="PS50113">
    <property type="entry name" value="PAC"/>
    <property type="match status" value="1"/>
</dbReference>
<organism evidence="12 13">
    <name type="scientific">Bacteroides thetaiotaomicron</name>
    <dbReference type="NCBI Taxonomy" id="818"/>
    <lineage>
        <taxon>Bacteria</taxon>
        <taxon>Pseudomonadati</taxon>
        <taxon>Bacteroidota</taxon>
        <taxon>Bacteroidia</taxon>
        <taxon>Bacteroidales</taxon>
        <taxon>Bacteroidaceae</taxon>
        <taxon>Bacteroides</taxon>
    </lineage>
</organism>
<dbReference type="PANTHER" id="PTHR43711">
    <property type="entry name" value="TWO-COMPONENT HISTIDINE KINASE"/>
    <property type="match status" value="1"/>
</dbReference>
<dbReference type="PANTHER" id="PTHR43711:SF31">
    <property type="entry name" value="HISTIDINE KINASE"/>
    <property type="match status" value="1"/>
</dbReference>
<name>A0AB38UHJ3_BACT4</name>
<dbReference type="SUPFAM" id="SSF47384">
    <property type="entry name" value="Homodimeric domain of signal transducing histidine kinase"/>
    <property type="match status" value="1"/>
</dbReference>
<dbReference type="PRINTS" id="PR00344">
    <property type="entry name" value="BCTRLSENSOR"/>
</dbReference>
<dbReference type="Gene3D" id="3.30.450.40">
    <property type="match status" value="1"/>
</dbReference>
<dbReference type="Pfam" id="PF02518">
    <property type="entry name" value="HATPase_c"/>
    <property type="match status" value="1"/>
</dbReference>
<evidence type="ECO:0000256" key="5">
    <source>
        <dbReference type="ARBA" id="ARBA00022741"/>
    </source>
</evidence>
<evidence type="ECO:0000256" key="3">
    <source>
        <dbReference type="ARBA" id="ARBA00022553"/>
    </source>
</evidence>
<dbReference type="GO" id="GO:0000155">
    <property type="term" value="F:phosphorelay sensor kinase activity"/>
    <property type="evidence" value="ECO:0007669"/>
    <property type="project" value="InterPro"/>
</dbReference>